<evidence type="ECO:0000256" key="1">
    <source>
        <dbReference type="RuleBase" id="RU368092"/>
    </source>
</evidence>
<proteinExistence type="inferred from homology"/>
<comment type="similarity">
    <text evidence="1">Belongs to the acetolactate synthase small subunit family.</text>
</comment>
<dbReference type="EC" id="2.2.1.6" evidence="1"/>
<dbReference type="InterPro" id="IPR045865">
    <property type="entry name" value="ACT-like_dom_sf"/>
</dbReference>
<keyword evidence="1" id="KW-0028">Amino-acid biosynthesis</keyword>
<dbReference type="UniPathway" id="UPA00047">
    <property type="reaction ID" value="UER00055"/>
</dbReference>
<name>A0A1I9LVF0_9PHAE</name>
<dbReference type="InterPro" id="IPR004789">
    <property type="entry name" value="Acetalactate_synth_ssu"/>
</dbReference>
<comment type="subunit">
    <text evidence="1">Dimer of large and small chains.</text>
</comment>
<accession>A0A1I9LVF0</accession>
<comment type="pathway">
    <text evidence="1">Amino-acid biosynthesis; L-isoleucine biosynthesis; L-isoleucine from 2-oxobutanoate: step 1/4.</text>
</comment>
<reference evidence="3" key="1">
    <citation type="submission" date="2015-11" db="EMBL/GenBank/DDBJ databases">
        <title>Complete mitochondrial and plastid genomes of the freshwater brown alga Pleurocladia lacustris A. Braun and its phylogenetic placement in the Phaeophyceae.</title>
        <authorList>
            <person name="Wang X."/>
            <person name="Wehr J.D."/>
            <person name="Karol K.G."/>
        </authorList>
    </citation>
    <scope>NUCLEOTIDE SEQUENCE</scope>
    <source>
        <strain evidence="3">Sa2</strain>
    </source>
</reference>
<geneLocation type="chloroplast" evidence="3"/>
<sequence length="194" mass="22161">MERTISVLIEKDTGGLARIISILTRRRFHLKSITMSSCERKGYERLTIVLINQSDGVDSGMQLTKQIRKLINVVNVKDITYLPLVERELVLIKLQVSLIERAEISNLAQIFRFKITDITDSTIILEVTADQGKIAALQKILEKYNILELSRSGRIALIRESGVSTSSLKEYPEFELLTGQNYLNNIEDLFKKNY</sequence>
<dbReference type="InterPro" id="IPR002912">
    <property type="entry name" value="ACT_dom"/>
</dbReference>
<feature type="domain" description="ACT" evidence="2">
    <location>
        <begin position="4"/>
        <end position="81"/>
    </location>
</feature>
<comment type="pathway">
    <text evidence="1">Amino-acid biosynthesis; L-valine biosynthesis; L-valine from pyruvate: step 1/4.</text>
</comment>
<comment type="function">
    <text evidence="1">Catalyzes the conversion of 2 pyruvate molecules into acetolactate in the first common step of the biosynthetic pathway of the branched-amino acids such as leucine, isoleucine, and valine.</text>
</comment>
<keyword evidence="1" id="KW-0808">Transferase</keyword>
<dbReference type="NCBIfam" id="TIGR00119">
    <property type="entry name" value="acolac_sm"/>
    <property type="match status" value="1"/>
</dbReference>
<dbReference type="GO" id="GO:1990610">
    <property type="term" value="F:acetolactate synthase regulator activity"/>
    <property type="evidence" value="ECO:0007669"/>
    <property type="project" value="UniProtKB-UniRule"/>
</dbReference>
<dbReference type="GO" id="GO:0009099">
    <property type="term" value="P:L-valine biosynthetic process"/>
    <property type="evidence" value="ECO:0007669"/>
    <property type="project" value="UniProtKB-UniRule"/>
</dbReference>
<dbReference type="Gene3D" id="3.30.70.260">
    <property type="match status" value="1"/>
</dbReference>
<dbReference type="GeneID" id="30512152"/>
<dbReference type="SUPFAM" id="SSF55021">
    <property type="entry name" value="ACT-like"/>
    <property type="match status" value="2"/>
</dbReference>
<dbReference type="GO" id="GO:0009097">
    <property type="term" value="P:isoleucine biosynthetic process"/>
    <property type="evidence" value="ECO:0007669"/>
    <property type="project" value="UniProtKB-UniRule"/>
</dbReference>
<dbReference type="NCBIfam" id="NF008864">
    <property type="entry name" value="PRK11895.1"/>
    <property type="match status" value="1"/>
</dbReference>
<dbReference type="UniPathway" id="UPA00049">
    <property type="reaction ID" value="UER00059"/>
</dbReference>
<dbReference type="GO" id="GO:0005829">
    <property type="term" value="C:cytosol"/>
    <property type="evidence" value="ECO:0007669"/>
    <property type="project" value="TreeGrafter"/>
</dbReference>
<dbReference type="InterPro" id="IPR019455">
    <property type="entry name" value="Acetolactate_synth_ssu_C"/>
</dbReference>
<keyword evidence="3" id="KW-0150">Chloroplast</keyword>
<dbReference type="GO" id="GO:0003984">
    <property type="term" value="F:acetolactate synthase activity"/>
    <property type="evidence" value="ECO:0007669"/>
    <property type="project" value="UniProtKB-UniRule"/>
</dbReference>
<keyword evidence="3" id="KW-0934">Plastid</keyword>
<dbReference type="EMBL" id="KU164871">
    <property type="protein sequence ID" value="ANS57570.1"/>
    <property type="molecule type" value="Genomic_DNA"/>
</dbReference>
<dbReference type="Gene3D" id="3.30.70.1150">
    <property type="entry name" value="ACT-like. Chain A, domain 2"/>
    <property type="match status" value="1"/>
</dbReference>
<dbReference type="PROSITE" id="PS51671">
    <property type="entry name" value="ACT"/>
    <property type="match status" value="1"/>
</dbReference>
<dbReference type="Pfam" id="PF10369">
    <property type="entry name" value="ALS_ss_C"/>
    <property type="match status" value="1"/>
</dbReference>
<dbReference type="PANTHER" id="PTHR30239:SF0">
    <property type="entry name" value="ACETOLACTATE SYNTHASE SMALL SUBUNIT 1, CHLOROPLASTIC"/>
    <property type="match status" value="1"/>
</dbReference>
<evidence type="ECO:0000259" key="2">
    <source>
        <dbReference type="PROSITE" id="PS51671"/>
    </source>
</evidence>
<organism evidence="3">
    <name type="scientific">Pleurocladia lacustris</name>
    <dbReference type="NCBI Taxonomy" id="246121"/>
    <lineage>
        <taxon>Eukaryota</taxon>
        <taxon>Sar</taxon>
        <taxon>Stramenopiles</taxon>
        <taxon>Ochrophyta</taxon>
        <taxon>PX clade</taxon>
        <taxon>Phaeophyceae</taxon>
        <taxon>Ectocarpales</taxon>
        <taxon>Chordariaceae</taxon>
        <taxon>Pleurocladia</taxon>
    </lineage>
</organism>
<comment type="catalytic activity">
    <reaction evidence="1">
        <text>2 pyruvate + H(+) = (2S)-2-acetolactate + CO2</text>
        <dbReference type="Rhea" id="RHEA:25249"/>
        <dbReference type="ChEBI" id="CHEBI:15361"/>
        <dbReference type="ChEBI" id="CHEBI:15378"/>
        <dbReference type="ChEBI" id="CHEBI:16526"/>
        <dbReference type="ChEBI" id="CHEBI:58476"/>
        <dbReference type="EC" id="2.2.1.6"/>
    </reaction>
</comment>
<evidence type="ECO:0000313" key="3">
    <source>
        <dbReference type="EMBL" id="ANS57570.1"/>
    </source>
</evidence>
<dbReference type="InterPro" id="IPR027271">
    <property type="entry name" value="Acetolactate_synth/TF_NikR_C"/>
</dbReference>
<protein>
    <recommendedName>
        <fullName evidence="1">Acetolactate synthase small subunit</fullName>
        <shortName evidence="1">AHAS</shortName>
        <shortName evidence="1">ALS</shortName>
        <ecNumber evidence="1">2.2.1.6</ecNumber>
    </recommendedName>
    <alternativeName>
        <fullName evidence="1">Acetohydroxy-acid synthase small subunit</fullName>
    </alternativeName>
</protein>
<dbReference type="Pfam" id="PF13710">
    <property type="entry name" value="ACT_5"/>
    <property type="match status" value="1"/>
</dbReference>
<keyword evidence="1" id="KW-0100">Branched-chain amino acid biosynthesis</keyword>
<dbReference type="PANTHER" id="PTHR30239">
    <property type="entry name" value="ACETOLACTATE SYNTHASE SMALL SUBUNIT"/>
    <property type="match status" value="1"/>
</dbReference>
<dbReference type="AlphaFoldDB" id="A0A1I9LVF0"/>
<dbReference type="RefSeq" id="YP_009326970.1">
    <property type="nucleotide sequence ID" value="NC_032045.1"/>
</dbReference>